<evidence type="ECO:0000313" key="1">
    <source>
        <dbReference type="EMBL" id="KAF9514061.1"/>
    </source>
</evidence>
<proteinExistence type="predicted"/>
<dbReference type="EMBL" id="MU128965">
    <property type="protein sequence ID" value="KAF9514061.1"/>
    <property type="molecule type" value="Genomic_DNA"/>
</dbReference>
<evidence type="ECO:0000313" key="2">
    <source>
        <dbReference type="Proteomes" id="UP000886523"/>
    </source>
</evidence>
<gene>
    <name evidence="1" type="ORF">BS47DRAFT_903263</name>
</gene>
<comment type="caution">
    <text evidence="1">The sequence shown here is derived from an EMBL/GenBank/DDBJ whole genome shotgun (WGS) entry which is preliminary data.</text>
</comment>
<sequence length="130" mass="14843">MSEPSWDPTVPFIRIGGFALNHDEIISWVERNRKIKLPVSQAGFVNDYLNQHFRPKYGCTAHTYGLSFDEPSIIIMLSRKPVVDRTATRTDFIPFQESEIDAPVKKALANEGFHDVVFVTRAVQHLRAVM</sequence>
<keyword evidence="2" id="KW-1185">Reference proteome</keyword>
<name>A0A9P6AXZ1_9AGAM</name>
<dbReference type="AlphaFoldDB" id="A0A9P6AXZ1"/>
<reference evidence="1" key="1">
    <citation type="journal article" date="2020" name="Nat. Commun.">
        <title>Large-scale genome sequencing of mycorrhizal fungi provides insights into the early evolution of symbiotic traits.</title>
        <authorList>
            <person name="Miyauchi S."/>
            <person name="Kiss E."/>
            <person name="Kuo A."/>
            <person name="Drula E."/>
            <person name="Kohler A."/>
            <person name="Sanchez-Garcia M."/>
            <person name="Morin E."/>
            <person name="Andreopoulos B."/>
            <person name="Barry K.W."/>
            <person name="Bonito G."/>
            <person name="Buee M."/>
            <person name="Carver A."/>
            <person name="Chen C."/>
            <person name="Cichocki N."/>
            <person name="Clum A."/>
            <person name="Culley D."/>
            <person name="Crous P.W."/>
            <person name="Fauchery L."/>
            <person name="Girlanda M."/>
            <person name="Hayes R.D."/>
            <person name="Keri Z."/>
            <person name="LaButti K."/>
            <person name="Lipzen A."/>
            <person name="Lombard V."/>
            <person name="Magnuson J."/>
            <person name="Maillard F."/>
            <person name="Murat C."/>
            <person name="Nolan M."/>
            <person name="Ohm R.A."/>
            <person name="Pangilinan J."/>
            <person name="Pereira M.F."/>
            <person name="Perotto S."/>
            <person name="Peter M."/>
            <person name="Pfister S."/>
            <person name="Riley R."/>
            <person name="Sitrit Y."/>
            <person name="Stielow J.B."/>
            <person name="Szollosi G."/>
            <person name="Zifcakova L."/>
            <person name="Stursova M."/>
            <person name="Spatafora J.W."/>
            <person name="Tedersoo L."/>
            <person name="Vaario L.M."/>
            <person name="Yamada A."/>
            <person name="Yan M."/>
            <person name="Wang P."/>
            <person name="Xu J."/>
            <person name="Bruns T."/>
            <person name="Baldrian P."/>
            <person name="Vilgalys R."/>
            <person name="Dunand C."/>
            <person name="Henrissat B."/>
            <person name="Grigoriev I.V."/>
            <person name="Hibbett D."/>
            <person name="Nagy L.G."/>
            <person name="Martin F.M."/>
        </authorList>
    </citation>
    <scope>NUCLEOTIDE SEQUENCE</scope>
    <source>
        <strain evidence="1">UP504</strain>
    </source>
</reference>
<organism evidence="1 2">
    <name type="scientific">Hydnum rufescens UP504</name>
    <dbReference type="NCBI Taxonomy" id="1448309"/>
    <lineage>
        <taxon>Eukaryota</taxon>
        <taxon>Fungi</taxon>
        <taxon>Dikarya</taxon>
        <taxon>Basidiomycota</taxon>
        <taxon>Agaricomycotina</taxon>
        <taxon>Agaricomycetes</taxon>
        <taxon>Cantharellales</taxon>
        <taxon>Hydnaceae</taxon>
        <taxon>Hydnum</taxon>
    </lineage>
</organism>
<accession>A0A9P6AXZ1</accession>
<dbReference type="Proteomes" id="UP000886523">
    <property type="component" value="Unassembled WGS sequence"/>
</dbReference>
<protein>
    <submittedName>
        <fullName evidence="1">Uncharacterized protein</fullName>
    </submittedName>
</protein>